<keyword evidence="2 11" id="KW-0820">tRNA-binding</keyword>
<dbReference type="CDD" id="cd00673">
    <property type="entry name" value="AlaRS_core"/>
    <property type="match status" value="1"/>
</dbReference>
<keyword evidence="11" id="KW-0963">Cytoplasm</keyword>
<dbReference type="OrthoDB" id="9803884at2"/>
<feature type="coiled-coil region" evidence="12">
    <location>
        <begin position="610"/>
        <end position="637"/>
    </location>
</feature>
<dbReference type="FunFam" id="3.30.930.10:FF:000004">
    <property type="entry name" value="Alanine--tRNA ligase"/>
    <property type="match status" value="1"/>
</dbReference>
<comment type="domain">
    <text evidence="11">Consists of three domains; the N-terminal catalytic domain, the editing domain and the C-terminal C-Ala domain. The editing domain removes incorrectly charged amino acids, while the C-Ala domain, along with tRNA(Ala), serves as a bridge to cooperatively bring together the editing and aminoacylation centers thus stimulating deacylation of misacylated tRNAs.</text>
</comment>
<dbReference type="SMART" id="SM00863">
    <property type="entry name" value="tRNA_SAD"/>
    <property type="match status" value="1"/>
</dbReference>
<keyword evidence="9 11" id="KW-0648">Protein biosynthesis</keyword>
<dbReference type="GO" id="GO:0005829">
    <property type="term" value="C:cytosol"/>
    <property type="evidence" value="ECO:0007669"/>
    <property type="project" value="TreeGrafter"/>
</dbReference>
<keyword evidence="4 11" id="KW-0479">Metal-binding</keyword>
<evidence type="ECO:0000256" key="8">
    <source>
        <dbReference type="ARBA" id="ARBA00022884"/>
    </source>
</evidence>
<dbReference type="InterPro" id="IPR012947">
    <property type="entry name" value="tRNA_SAD"/>
</dbReference>
<reference evidence="14 15" key="1">
    <citation type="journal article" date="2015" name="Proc. Natl. Acad. Sci. U.S.A.">
        <title>Expanded metabolic versatility of ubiquitous nitrite-oxidizing bacteria from the genus Nitrospira.</title>
        <authorList>
            <person name="Koch H."/>
            <person name="Lucker S."/>
            <person name="Albertsen M."/>
            <person name="Kitzinger K."/>
            <person name="Herbold C."/>
            <person name="Spieck E."/>
            <person name="Nielsen P.H."/>
            <person name="Wagner M."/>
            <person name="Daims H."/>
        </authorList>
    </citation>
    <scope>NUCLEOTIDE SEQUENCE [LARGE SCALE GENOMIC DNA]</scope>
    <source>
        <strain evidence="14 15">NSP M-1</strain>
    </source>
</reference>
<dbReference type="AlphaFoldDB" id="A0A0K2GD80"/>
<dbReference type="GO" id="GO:0002161">
    <property type="term" value="F:aminoacyl-tRNA deacylase activity"/>
    <property type="evidence" value="ECO:0007669"/>
    <property type="project" value="TreeGrafter"/>
</dbReference>
<evidence type="ECO:0000256" key="2">
    <source>
        <dbReference type="ARBA" id="ARBA00022555"/>
    </source>
</evidence>
<feature type="binding site" evidence="11">
    <location>
        <position position="565"/>
    </location>
    <ligand>
        <name>Zn(2+)</name>
        <dbReference type="ChEBI" id="CHEBI:29105"/>
    </ligand>
</feature>
<keyword evidence="12" id="KW-0175">Coiled coil</keyword>
<keyword evidence="15" id="KW-1185">Reference proteome</keyword>
<accession>A0A0K2GD80</accession>
<dbReference type="Gene3D" id="3.30.930.10">
    <property type="entry name" value="Bira Bifunctional Protein, Domain 2"/>
    <property type="match status" value="1"/>
</dbReference>
<dbReference type="FunFam" id="3.30.980.10:FF:000004">
    <property type="entry name" value="Alanine--tRNA ligase, cytoplasmic"/>
    <property type="match status" value="1"/>
</dbReference>
<comment type="cofactor">
    <cofactor evidence="11">
        <name>Zn(2+)</name>
        <dbReference type="ChEBI" id="CHEBI:29105"/>
    </cofactor>
    <text evidence="11">Binds 1 zinc ion per subunit.</text>
</comment>
<feature type="binding site" evidence="11">
    <location>
        <position position="667"/>
    </location>
    <ligand>
        <name>Zn(2+)</name>
        <dbReference type="ChEBI" id="CHEBI:29105"/>
    </ligand>
</feature>
<dbReference type="SUPFAM" id="SSF101353">
    <property type="entry name" value="Putative anticodon-binding domain of alanyl-tRNA synthetase (AlaRS)"/>
    <property type="match status" value="1"/>
</dbReference>
<dbReference type="SUPFAM" id="SSF50447">
    <property type="entry name" value="Translation proteins"/>
    <property type="match status" value="1"/>
</dbReference>
<evidence type="ECO:0000256" key="5">
    <source>
        <dbReference type="ARBA" id="ARBA00022741"/>
    </source>
</evidence>
<dbReference type="Gene3D" id="6.10.250.550">
    <property type="match status" value="1"/>
</dbReference>
<feature type="binding site" evidence="11">
    <location>
        <position position="671"/>
    </location>
    <ligand>
        <name>Zn(2+)</name>
        <dbReference type="ChEBI" id="CHEBI:29105"/>
    </ligand>
</feature>
<dbReference type="Gene3D" id="2.40.30.130">
    <property type="match status" value="1"/>
</dbReference>
<dbReference type="InterPro" id="IPR050058">
    <property type="entry name" value="Ala-tRNA_ligase"/>
</dbReference>
<dbReference type="InterPro" id="IPR009000">
    <property type="entry name" value="Transl_B-barrel_sf"/>
</dbReference>
<evidence type="ECO:0000256" key="9">
    <source>
        <dbReference type="ARBA" id="ARBA00022917"/>
    </source>
</evidence>
<dbReference type="NCBIfam" id="TIGR00344">
    <property type="entry name" value="alaS"/>
    <property type="match status" value="1"/>
</dbReference>
<dbReference type="GO" id="GO:0006419">
    <property type="term" value="P:alanyl-tRNA aminoacylation"/>
    <property type="evidence" value="ECO:0007669"/>
    <property type="project" value="UniProtKB-UniRule"/>
</dbReference>
<dbReference type="InterPro" id="IPR045864">
    <property type="entry name" value="aa-tRNA-synth_II/BPL/LPL"/>
</dbReference>
<dbReference type="InterPro" id="IPR018162">
    <property type="entry name" value="Ala-tRNA-ligase_IIc_anticod-bd"/>
</dbReference>
<dbReference type="GO" id="GO:0000049">
    <property type="term" value="F:tRNA binding"/>
    <property type="evidence" value="ECO:0007669"/>
    <property type="project" value="UniProtKB-KW"/>
</dbReference>
<comment type="similarity">
    <text evidence="1 11">Belongs to the class-II aminoacyl-tRNA synthetase family.</text>
</comment>
<feature type="coiled-coil region" evidence="12">
    <location>
        <begin position="730"/>
        <end position="760"/>
    </location>
</feature>
<dbReference type="PROSITE" id="PS50860">
    <property type="entry name" value="AA_TRNA_LIGASE_II_ALA"/>
    <property type="match status" value="1"/>
</dbReference>
<dbReference type="EC" id="6.1.1.7" evidence="11"/>
<keyword evidence="3 11" id="KW-0436">Ligase</keyword>
<dbReference type="InterPro" id="IPR018165">
    <property type="entry name" value="Ala-tRNA-synth_IIc_core"/>
</dbReference>
<dbReference type="Proteomes" id="UP000069205">
    <property type="component" value="Chromosome"/>
</dbReference>
<evidence type="ECO:0000256" key="6">
    <source>
        <dbReference type="ARBA" id="ARBA00022833"/>
    </source>
</evidence>
<comment type="function">
    <text evidence="11">Catalyzes the attachment of alanine to tRNA(Ala) in a two-step reaction: alanine is first activated by ATP to form Ala-AMP and then transferred to the acceptor end of tRNA(Ala). Also edits incorrectly charged Ser-tRNA(Ala) and Gly-tRNA(Ala) via its editing domain.</text>
</comment>
<dbReference type="Gene3D" id="3.30.54.20">
    <property type="match status" value="1"/>
</dbReference>
<dbReference type="PRINTS" id="PR00980">
    <property type="entry name" value="TRNASYNTHALA"/>
</dbReference>
<dbReference type="InterPro" id="IPR002318">
    <property type="entry name" value="Ala-tRNA-lgiase_IIc"/>
</dbReference>
<dbReference type="Gene3D" id="3.30.980.10">
    <property type="entry name" value="Threonyl-trna Synthetase, Chain A, domain 2"/>
    <property type="match status" value="1"/>
</dbReference>
<evidence type="ECO:0000256" key="1">
    <source>
        <dbReference type="ARBA" id="ARBA00008226"/>
    </source>
</evidence>
<comment type="subcellular location">
    <subcellularLocation>
        <location evidence="11">Cytoplasm</location>
    </subcellularLocation>
</comment>
<dbReference type="FunFam" id="3.30.54.20:FF:000001">
    <property type="entry name" value="Alanine--tRNA ligase"/>
    <property type="match status" value="1"/>
</dbReference>
<evidence type="ECO:0000256" key="3">
    <source>
        <dbReference type="ARBA" id="ARBA00022598"/>
    </source>
</evidence>
<feature type="binding site" evidence="11">
    <location>
        <position position="569"/>
    </location>
    <ligand>
        <name>Zn(2+)</name>
        <dbReference type="ChEBI" id="CHEBI:29105"/>
    </ligand>
</feature>
<dbReference type="GO" id="GO:0005524">
    <property type="term" value="F:ATP binding"/>
    <property type="evidence" value="ECO:0007669"/>
    <property type="project" value="UniProtKB-UniRule"/>
</dbReference>
<name>A0A0K2GD80_NITMO</name>
<dbReference type="SUPFAM" id="SSF55681">
    <property type="entry name" value="Class II aaRS and biotin synthetases"/>
    <property type="match status" value="1"/>
</dbReference>
<feature type="domain" description="Alanyl-transfer RNA synthetases family profile" evidence="13">
    <location>
        <begin position="3"/>
        <end position="710"/>
    </location>
</feature>
<dbReference type="FunFam" id="3.10.310.40:FF:000001">
    <property type="entry name" value="Alanine--tRNA ligase"/>
    <property type="match status" value="1"/>
</dbReference>
<dbReference type="HAMAP" id="MF_00036_B">
    <property type="entry name" value="Ala_tRNA_synth_B"/>
    <property type="match status" value="1"/>
</dbReference>
<comment type="catalytic activity">
    <reaction evidence="11">
        <text>tRNA(Ala) + L-alanine + ATP = L-alanyl-tRNA(Ala) + AMP + diphosphate</text>
        <dbReference type="Rhea" id="RHEA:12540"/>
        <dbReference type="Rhea" id="RHEA-COMP:9657"/>
        <dbReference type="Rhea" id="RHEA-COMP:9923"/>
        <dbReference type="ChEBI" id="CHEBI:30616"/>
        <dbReference type="ChEBI" id="CHEBI:33019"/>
        <dbReference type="ChEBI" id="CHEBI:57972"/>
        <dbReference type="ChEBI" id="CHEBI:78442"/>
        <dbReference type="ChEBI" id="CHEBI:78497"/>
        <dbReference type="ChEBI" id="CHEBI:456215"/>
        <dbReference type="EC" id="6.1.1.7"/>
    </reaction>
</comment>
<keyword evidence="7 11" id="KW-0067">ATP-binding</keyword>
<dbReference type="PATRIC" id="fig|42253.5.peg.2452"/>
<sequence>MKNSAHELRQAFIRYFEQQGHQAVPSSPLIPQADPTLLFTNAGMNQFKRVFLGEETRPYTRAVSVQKCLRAGGKHNDLENVGYTRRHHTFFEMLGNFSFGDYFKEDAIRFGWEFLTETVGLAKDRMWVTIFREDDEADRLWKKIGVSPSRIVRCGEKDNFWQMADTGPCGPCSEIHFDQGPSVPGDDTPNGEGDRVIEIWNLVFMQFNRDASGRLNPLPKPSIDTGMGLERLAAVAQGVYSNYDSDLFTPILAAIAKRAGTGYGAHASGDRSMRVIADHLRAITFLMADGVLPSNEGRGYVLRRILRRAARHGRLLGITEPFLYELSGVVVEVMASAYSELRAAAGTVSEATRGEEERFIATLDQGLPILTDLMAKTKSAGRTILPGTEVFKLYDTYGFPMDLIQEACREQGMTVDEAGFERAIEEQRTRARKTGGFEQETARPAVADLAGRLGATKFVGYDRLEADSVLQAILKGERMVKEAVEGDAVELALDVTPFYAEGGGQVGDQGVLVGPEGRVEIKETIRPAPTLILHKGVVSKGRIREGEQLHLTVNSVTRQDAARNHTATHLVHAALRDLLGPHVKQYGSLVAPNRLRFDFAHFRPLSSRDIDDIEATVNEEIRRNEQVRAEVMSLQDAVANGALAFFGDKYGDQVRVVTVDSFSKELCGGTHCRHTGEIGLFRIVSETGVAAGVRRIEAQTGSGALAMMKKLEAEVRELSELLKVGPSEVINKTRKVMAQLKEKERELEELKLKMASGSAVTSTAKTIAGVPVHVQRTDGLDVTAMRALADQLRDKLKSGVVALGAATDDGKVVLLVVVTKDLAAKVKAGDLVKVMAAEVGGTGGGRPEMAQAGGKDPSKLDAALEKIFGLVETSLQR</sequence>
<organism evidence="14 15">
    <name type="scientific">Nitrospira moscoviensis</name>
    <dbReference type="NCBI Taxonomy" id="42253"/>
    <lineage>
        <taxon>Bacteria</taxon>
        <taxon>Pseudomonadati</taxon>
        <taxon>Nitrospirota</taxon>
        <taxon>Nitrospiria</taxon>
        <taxon>Nitrospirales</taxon>
        <taxon>Nitrospiraceae</taxon>
        <taxon>Nitrospira</taxon>
    </lineage>
</organism>
<dbReference type="PANTHER" id="PTHR11777:SF9">
    <property type="entry name" value="ALANINE--TRNA LIGASE, CYTOPLASMIC"/>
    <property type="match status" value="1"/>
</dbReference>
<evidence type="ECO:0000256" key="10">
    <source>
        <dbReference type="ARBA" id="ARBA00023146"/>
    </source>
</evidence>
<dbReference type="Pfam" id="PF07973">
    <property type="entry name" value="tRNA_SAD"/>
    <property type="match status" value="1"/>
</dbReference>
<dbReference type="SUPFAM" id="SSF55186">
    <property type="entry name" value="ThrRS/AlaRS common domain"/>
    <property type="match status" value="1"/>
</dbReference>
<dbReference type="STRING" id="42253.NITMOv2_2487"/>
<dbReference type="InterPro" id="IPR018164">
    <property type="entry name" value="Ala-tRNA-synth_IIc_N"/>
</dbReference>
<dbReference type="GO" id="GO:0004813">
    <property type="term" value="F:alanine-tRNA ligase activity"/>
    <property type="evidence" value="ECO:0007669"/>
    <property type="project" value="UniProtKB-UniRule"/>
</dbReference>
<dbReference type="RefSeq" id="WP_053379994.1">
    <property type="nucleotide sequence ID" value="NZ_CP011801.1"/>
</dbReference>
<keyword evidence="8 11" id="KW-0694">RNA-binding</keyword>
<dbReference type="EMBL" id="CP011801">
    <property type="protein sequence ID" value="ALA58900.1"/>
    <property type="molecule type" value="Genomic_DNA"/>
</dbReference>
<evidence type="ECO:0000313" key="14">
    <source>
        <dbReference type="EMBL" id="ALA58900.1"/>
    </source>
</evidence>
<evidence type="ECO:0000259" key="13">
    <source>
        <dbReference type="PROSITE" id="PS50860"/>
    </source>
</evidence>
<proteinExistence type="inferred from homology"/>
<dbReference type="PANTHER" id="PTHR11777">
    <property type="entry name" value="ALANYL-TRNA SYNTHETASE"/>
    <property type="match status" value="1"/>
</dbReference>
<keyword evidence="6 11" id="KW-0862">Zinc</keyword>
<evidence type="ECO:0000256" key="12">
    <source>
        <dbReference type="SAM" id="Coils"/>
    </source>
</evidence>
<dbReference type="GO" id="GO:0008270">
    <property type="term" value="F:zinc ion binding"/>
    <property type="evidence" value="ECO:0007669"/>
    <property type="project" value="UniProtKB-UniRule"/>
</dbReference>
<evidence type="ECO:0000256" key="4">
    <source>
        <dbReference type="ARBA" id="ARBA00022723"/>
    </source>
</evidence>
<dbReference type="Gene3D" id="3.10.310.40">
    <property type="match status" value="1"/>
</dbReference>
<evidence type="ECO:0000256" key="11">
    <source>
        <dbReference type="HAMAP-Rule" id="MF_00036"/>
    </source>
</evidence>
<protein>
    <recommendedName>
        <fullName evidence="11">Alanine--tRNA ligase</fullName>
        <ecNumber evidence="11">6.1.1.7</ecNumber>
    </recommendedName>
    <alternativeName>
        <fullName evidence="11">Alanyl-tRNA synthetase</fullName>
        <shortName evidence="11">AlaRS</shortName>
    </alternativeName>
</protein>
<dbReference type="InterPro" id="IPR003156">
    <property type="entry name" value="DHHA1_dom"/>
</dbReference>
<dbReference type="InterPro" id="IPR018163">
    <property type="entry name" value="Thr/Ala-tRNA-synth_IIc_edit"/>
</dbReference>
<keyword evidence="10 11" id="KW-0030">Aminoacyl-tRNA synthetase</keyword>
<evidence type="ECO:0000313" key="15">
    <source>
        <dbReference type="Proteomes" id="UP000069205"/>
    </source>
</evidence>
<gene>
    <name evidence="11 14" type="primary">alaS</name>
    <name evidence="14" type="ORF">NITMOv2_2487</name>
</gene>
<dbReference type="Pfam" id="PF01411">
    <property type="entry name" value="tRNA-synt_2c"/>
    <property type="match status" value="1"/>
</dbReference>
<dbReference type="InterPro" id="IPR023033">
    <property type="entry name" value="Ala_tRNA_ligase_euk/bac"/>
</dbReference>
<dbReference type="Pfam" id="PF02272">
    <property type="entry name" value="DHHA1"/>
    <property type="match status" value="1"/>
</dbReference>
<dbReference type="KEGG" id="nmv:NITMOv2_2487"/>
<keyword evidence="5 11" id="KW-0547">Nucleotide-binding</keyword>
<evidence type="ECO:0000256" key="7">
    <source>
        <dbReference type="ARBA" id="ARBA00022840"/>
    </source>
</evidence>